<sequence length="394" mass="44215">MRGPSVQLPCVAASNQTHRQGVVSRQDHWVFHSSTDPQESFFVHERVQSTEPTGRDDTPLPRQRLKFRTESFRLGHSHPSALRLPQFSHRECTTLTSFCQQPAIAYETLAVRRDTEKPFHAAVPFRTNGIAFHVSSDANRHSLFASLITHGRRILCYGLTHRPGVIGDSNNFGSVVPRLRRSAGFCRPGQCLHAAGSTNCWISATRFRTKGFQRSADDCIHARVTALSHQQVMPCTCRPRIFRTERTSLAATRAPMSSSLGRPNLRIGATCVFDVTKFTTVCWFVVSMRMYATAPYAFSEASLNAWISKRVTWPRATGMSARGRQIFDRSGSSCFQRLYCFITSCGKGSSHDVLRCYRVWRNIFARTVNGAKHPTGSKTRNAVLNNDRFDSPPG</sequence>
<organism evidence="2 3">
    <name type="scientific">Trichinella britovi</name>
    <name type="common">Parasitic roundworm</name>
    <dbReference type="NCBI Taxonomy" id="45882"/>
    <lineage>
        <taxon>Eukaryota</taxon>
        <taxon>Metazoa</taxon>
        <taxon>Ecdysozoa</taxon>
        <taxon>Nematoda</taxon>
        <taxon>Enoplea</taxon>
        <taxon>Dorylaimia</taxon>
        <taxon>Trichinellida</taxon>
        <taxon>Trichinellidae</taxon>
        <taxon>Trichinella</taxon>
    </lineage>
</organism>
<dbReference type="EMBL" id="JYDI01000402">
    <property type="protein sequence ID" value="KRY45144.1"/>
    <property type="molecule type" value="Genomic_DNA"/>
</dbReference>
<comment type="caution">
    <text evidence="2">The sequence shown here is derived from an EMBL/GenBank/DDBJ whole genome shotgun (WGS) entry which is preliminary data.</text>
</comment>
<evidence type="ECO:0000313" key="3">
    <source>
        <dbReference type="Proteomes" id="UP000054653"/>
    </source>
</evidence>
<feature type="region of interest" description="Disordered" evidence="1">
    <location>
        <begin position="375"/>
        <end position="394"/>
    </location>
</feature>
<accession>A0A0V1C7U7</accession>
<dbReference type="AlphaFoldDB" id="A0A0V1C7U7"/>
<name>A0A0V1C7U7_TRIBR</name>
<dbReference type="Proteomes" id="UP000054653">
    <property type="component" value="Unassembled WGS sequence"/>
</dbReference>
<proteinExistence type="predicted"/>
<evidence type="ECO:0000313" key="2">
    <source>
        <dbReference type="EMBL" id="KRY45144.1"/>
    </source>
</evidence>
<gene>
    <name evidence="2" type="ORF">T03_8372</name>
</gene>
<keyword evidence="3" id="KW-1185">Reference proteome</keyword>
<dbReference type="STRING" id="45882.A0A0V1C7U7"/>
<protein>
    <submittedName>
        <fullName evidence="2">Uncharacterized protein</fullName>
    </submittedName>
</protein>
<reference evidence="2 3" key="1">
    <citation type="submission" date="2015-01" db="EMBL/GenBank/DDBJ databases">
        <title>Evolution of Trichinella species and genotypes.</title>
        <authorList>
            <person name="Korhonen P.K."/>
            <person name="Edoardo P."/>
            <person name="Giuseppe L.R."/>
            <person name="Gasser R.B."/>
        </authorList>
    </citation>
    <scope>NUCLEOTIDE SEQUENCE [LARGE SCALE GENOMIC DNA]</scope>
    <source>
        <strain evidence="2">ISS120</strain>
    </source>
</reference>
<evidence type="ECO:0000256" key="1">
    <source>
        <dbReference type="SAM" id="MobiDB-lite"/>
    </source>
</evidence>
<feature type="non-terminal residue" evidence="2">
    <location>
        <position position="394"/>
    </location>
</feature>